<keyword evidence="2 5" id="KW-0812">Transmembrane</keyword>
<dbReference type="Proteomes" id="UP000614996">
    <property type="component" value="Unassembled WGS sequence"/>
</dbReference>
<feature type="transmembrane region" description="Helical" evidence="5">
    <location>
        <begin position="95"/>
        <end position="116"/>
    </location>
</feature>
<comment type="caution">
    <text evidence="7">The sequence shown here is derived from an EMBL/GenBank/DDBJ whole genome shotgun (WGS) entry which is preliminary data.</text>
</comment>
<feature type="transmembrane region" description="Helical" evidence="5">
    <location>
        <begin position="123"/>
        <end position="143"/>
    </location>
</feature>
<feature type="domain" description="Peptidase S54 rhomboid" evidence="6">
    <location>
        <begin position="80"/>
        <end position="207"/>
    </location>
</feature>
<evidence type="ECO:0000259" key="6">
    <source>
        <dbReference type="Pfam" id="PF01694"/>
    </source>
</evidence>
<proteinExistence type="predicted"/>
<evidence type="ECO:0000256" key="4">
    <source>
        <dbReference type="ARBA" id="ARBA00023136"/>
    </source>
</evidence>
<feature type="transmembrane region" description="Helical" evidence="5">
    <location>
        <begin position="6"/>
        <end position="24"/>
    </location>
</feature>
<protein>
    <recommendedName>
        <fullName evidence="6">Peptidase S54 rhomboid domain-containing protein</fullName>
    </recommendedName>
</protein>
<organism evidence="7 8">
    <name type="scientific">Actinocatenispora comari</name>
    <dbReference type="NCBI Taxonomy" id="2807577"/>
    <lineage>
        <taxon>Bacteria</taxon>
        <taxon>Bacillati</taxon>
        <taxon>Actinomycetota</taxon>
        <taxon>Actinomycetes</taxon>
        <taxon>Micromonosporales</taxon>
        <taxon>Micromonosporaceae</taxon>
        <taxon>Actinocatenispora</taxon>
    </lineage>
</organism>
<dbReference type="Gene3D" id="1.20.1540.10">
    <property type="entry name" value="Rhomboid-like"/>
    <property type="match status" value="1"/>
</dbReference>
<dbReference type="GO" id="GO:0004252">
    <property type="term" value="F:serine-type endopeptidase activity"/>
    <property type="evidence" value="ECO:0007669"/>
    <property type="project" value="InterPro"/>
</dbReference>
<feature type="transmembrane region" description="Helical" evidence="5">
    <location>
        <begin position="45"/>
        <end position="66"/>
    </location>
</feature>
<dbReference type="AlphaFoldDB" id="A0A8J4ACD8"/>
<keyword evidence="3 5" id="KW-1133">Transmembrane helix</keyword>
<evidence type="ECO:0000313" key="8">
    <source>
        <dbReference type="Proteomes" id="UP000614996"/>
    </source>
</evidence>
<evidence type="ECO:0000256" key="1">
    <source>
        <dbReference type="ARBA" id="ARBA00004141"/>
    </source>
</evidence>
<reference evidence="8" key="1">
    <citation type="journal article" date="2021" name="Int. J. Syst. Evol. Microbiol.">
        <title>Actinocatenispora comari sp. nov., an endophytic actinomycete isolated from aerial parts of Comarum salesowianum.</title>
        <authorList>
            <person name="Oyunbileg N."/>
            <person name="Iizaka Y."/>
            <person name="Hamada M."/>
            <person name="Davaapurev B.O."/>
            <person name="Fukumoto A."/>
            <person name="Tsetseg B."/>
            <person name="Kato F."/>
            <person name="Tamura T."/>
            <person name="Batkhuu J."/>
            <person name="Anzai Y."/>
        </authorList>
    </citation>
    <scope>NUCLEOTIDE SEQUENCE [LARGE SCALE GENOMIC DNA]</scope>
    <source>
        <strain evidence="8">NUM-2625</strain>
    </source>
</reference>
<dbReference type="Pfam" id="PF01694">
    <property type="entry name" value="Rhomboid"/>
    <property type="match status" value="1"/>
</dbReference>
<dbReference type="RefSeq" id="WP_207125829.1">
    <property type="nucleotide sequence ID" value="NZ_BOPO01000055.1"/>
</dbReference>
<dbReference type="InterPro" id="IPR035952">
    <property type="entry name" value="Rhomboid-like_sf"/>
</dbReference>
<keyword evidence="4 5" id="KW-0472">Membrane</keyword>
<dbReference type="EMBL" id="BOPO01000055">
    <property type="protein sequence ID" value="GIL28110.1"/>
    <property type="molecule type" value="Genomic_DNA"/>
</dbReference>
<dbReference type="InterPro" id="IPR022764">
    <property type="entry name" value="Peptidase_S54_rhomboid_dom"/>
</dbReference>
<name>A0A8J4ACD8_9ACTN</name>
<dbReference type="GO" id="GO:0016020">
    <property type="term" value="C:membrane"/>
    <property type="evidence" value="ECO:0007669"/>
    <property type="project" value="UniProtKB-SubCell"/>
</dbReference>
<comment type="subcellular location">
    <subcellularLocation>
        <location evidence="1">Membrane</location>
        <topology evidence="1">Multi-pass membrane protein</topology>
    </subcellularLocation>
</comment>
<sequence length="230" mass="23729">MVGAVTVVKYAGAAAVVLPGWLLIRQLVSGSHPVDMLRRCWRRPVPVAAVALVVLFVAMAVVQTVYPQVLTTLQREPGGGWWRCGTALLVQTSGWVQLLFNLAALIVVAPVAARVFGSVRMIVTFLVSGVAAQAVSMVAGWSPTGGGDSVAICGLVGALAVWYLLRGSDLRRWSLLLVPIAGAVLCLIANNHGVGVLTGCLLGAAYALPGIGPDRAGGHRVAAPAGTATH</sequence>
<accession>A0A8J4ACD8</accession>
<feature type="transmembrane region" description="Helical" evidence="5">
    <location>
        <begin position="177"/>
        <end position="208"/>
    </location>
</feature>
<evidence type="ECO:0000256" key="3">
    <source>
        <dbReference type="ARBA" id="ARBA00022989"/>
    </source>
</evidence>
<evidence type="ECO:0000313" key="7">
    <source>
        <dbReference type="EMBL" id="GIL28110.1"/>
    </source>
</evidence>
<gene>
    <name evidence="7" type="ORF">NUM_33640</name>
</gene>
<evidence type="ECO:0000256" key="2">
    <source>
        <dbReference type="ARBA" id="ARBA00022692"/>
    </source>
</evidence>
<evidence type="ECO:0000256" key="5">
    <source>
        <dbReference type="SAM" id="Phobius"/>
    </source>
</evidence>
<dbReference type="SUPFAM" id="SSF144091">
    <property type="entry name" value="Rhomboid-like"/>
    <property type="match status" value="1"/>
</dbReference>
<keyword evidence="8" id="KW-1185">Reference proteome</keyword>
<feature type="transmembrane region" description="Helical" evidence="5">
    <location>
        <begin position="149"/>
        <end position="165"/>
    </location>
</feature>